<dbReference type="GO" id="GO:0031514">
    <property type="term" value="C:motile cilium"/>
    <property type="evidence" value="ECO:0007669"/>
    <property type="project" value="InterPro"/>
</dbReference>
<feature type="compositionally biased region" description="Basic residues" evidence="2">
    <location>
        <begin position="1"/>
        <end position="15"/>
    </location>
</feature>
<dbReference type="AlphaFoldDB" id="A0A9W7DXW8"/>
<dbReference type="InterPro" id="IPR039308">
    <property type="entry name" value="GAS8"/>
</dbReference>
<keyword evidence="5" id="KW-1185">Reference proteome</keyword>
<dbReference type="GO" id="GO:0048870">
    <property type="term" value="P:cell motility"/>
    <property type="evidence" value="ECO:0007669"/>
    <property type="project" value="InterPro"/>
</dbReference>
<name>A0A9W7DXW8_9STRA</name>
<dbReference type="GO" id="GO:0031267">
    <property type="term" value="F:small GTPase binding"/>
    <property type="evidence" value="ECO:0007669"/>
    <property type="project" value="InterPro"/>
</dbReference>
<dbReference type="PANTHER" id="PTHR31543:SF1">
    <property type="entry name" value="HECT DOMAIN-CONTAINING PROTEIN"/>
    <property type="match status" value="1"/>
</dbReference>
<evidence type="ECO:0000256" key="1">
    <source>
        <dbReference type="SAM" id="Coils"/>
    </source>
</evidence>
<dbReference type="GO" id="GO:0005874">
    <property type="term" value="C:microtubule"/>
    <property type="evidence" value="ECO:0007669"/>
    <property type="project" value="TreeGrafter"/>
</dbReference>
<dbReference type="PANTHER" id="PTHR31543">
    <property type="entry name" value="DYNEIN REGULATORY COMPLEX SUBUNIT 4"/>
    <property type="match status" value="1"/>
</dbReference>
<feature type="domain" description="Growth arrest-specific protein 8" evidence="3">
    <location>
        <begin position="137"/>
        <end position="246"/>
    </location>
</feature>
<dbReference type="GO" id="GO:0005794">
    <property type="term" value="C:Golgi apparatus"/>
    <property type="evidence" value="ECO:0007669"/>
    <property type="project" value="TreeGrafter"/>
</dbReference>
<proteinExistence type="predicted"/>
<feature type="coiled-coil region" evidence="1">
    <location>
        <begin position="164"/>
        <end position="236"/>
    </location>
</feature>
<accession>A0A9W7DXW8</accession>
<dbReference type="GO" id="GO:0008017">
    <property type="term" value="F:microtubule binding"/>
    <property type="evidence" value="ECO:0007669"/>
    <property type="project" value="InterPro"/>
</dbReference>
<evidence type="ECO:0000256" key="2">
    <source>
        <dbReference type="SAM" id="MobiDB-lite"/>
    </source>
</evidence>
<evidence type="ECO:0000313" key="4">
    <source>
        <dbReference type="EMBL" id="GMH60559.1"/>
    </source>
</evidence>
<gene>
    <name evidence="4" type="ORF">TrRE_jg6485</name>
</gene>
<keyword evidence="1" id="KW-0175">Coiled coil</keyword>
<feature type="region of interest" description="Disordered" evidence="2">
    <location>
        <begin position="1"/>
        <end position="30"/>
    </location>
</feature>
<reference evidence="4" key="1">
    <citation type="submission" date="2022-07" db="EMBL/GenBank/DDBJ databases">
        <title>Genome analysis of Parmales, a sister group of diatoms, reveals the evolutionary specialization of diatoms from phago-mixotrophs to photoautotrophs.</title>
        <authorList>
            <person name="Ban H."/>
            <person name="Sato S."/>
            <person name="Yoshikawa S."/>
            <person name="Kazumasa Y."/>
            <person name="Nakamura Y."/>
            <person name="Ichinomiya M."/>
            <person name="Saitoh K."/>
            <person name="Sato N."/>
            <person name="Blanc-Mathieu R."/>
            <person name="Endo H."/>
            <person name="Kuwata A."/>
            <person name="Ogata H."/>
        </authorList>
    </citation>
    <scope>NUCLEOTIDE SEQUENCE</scope>
</reference>
<protein>
    <recommendedName>
        <fullName evidence="3">Growth arrest-specific protein 8 domain-containing protein</fullName>
    </recommendedName>
</protein>
<dbReference type="Pfam" id="PF13851">
    <property type="entry name" value="GAS"/>
    <property type="match status" value="1"/>
</dbReference>
<dbReference type="InterPro" id="IPR025593">
    <property type="entry name" value="GAS8_dom"/>
</dbReference>
<dbReference type="OrthoDB" id="767661at2759"/>
<dbReference type="EMBL" id="BRXZ01003723">
    <property type="protein sequence ID" value="GMH60559.1"/>
    <property type="molecule type" value="Genomic_DNA"/>
</dbReference>
<organism evidence="4 5">
    <name type="scientific">Triparma retinervis</name>
    <dbReference type="NCBI Taxonomy" id="2557542"/>
    <lineage>
        <taxon>Eukaryota</taxon>
        <taxon>Sar</taxon>
        <taxon>Stramenopiles</taxon>
        <taxon>Ochrophyta</taxon>
        <taxon>Bolidophyceae</taxon>
        <taxon>Parmales</taxon>
        <taxon>Triparmaceae</taxon>
        <taxon>Triparma</taxon>
    </lineage>
</organism>
<evidence type="ECO:0000259" key="3">
    <source>
        <dbReference type="Pfam" id="PF13851"/>
    </source>
</evidence>
<feature type="coiled-coil region" evidence="1">
    <location>
        <begin position="69"/>
        <end position="99"/>
    </location>
</feature>
<dbReference type="Proteomes" id="UP001165082">
    <property type="component" value="Unassembled WGS sequence"/>
</dbReference>
<evidence type="ECO:0000313" key="5">
    <source>
        <dbReference type="Proteomes" id="UP001165082"/>
    </source>
</evidence>
<sequence>MASKNMPKKGKKGKKGAASAEPANPDEAEKLEMIKKASDFNALTKKEDVAFNEFQQQKEKVSYFWIIEKKRLEDKKAELRNKDRELQDLEEKHQVIIKIYKQRVKHLLYEHQNEVTSAKTDSETSLIEERKNAHIKQLMKDHEQEFSEIKNYYNDITHNNLDLIKSLKDEVAEMKKKEQADEQRMNEIHKEHTRMSEPLKKARADVEFLSGELTKYKKEKEELVDVKTRLLEIEGQHQALKWQDQWNNVRV</sequence>
<comment type="caution">
    <text evidence="4">The sequence shown here is derived from an EMBL/GenBank/DDBJ whole genome shotgun (WGS) entry which is preliminary data.</text>
</comment>